<dbReference type="RefSeq" id="WP_378061675.1">
    <property type="nucleotide sequence ID" value="NZ_JBHSIS010000024.1"/>
</dbReference>
<evidence type="ECO:0008006" key="3">
    <source>
        <dbReference type="Google" id="ProtNLM"/>
    </source>
</evidence>
<proteinExistence type="predicted"/>
<evidence type="ECO:0000313" key="1">
    <source>
        <dbReference type="EMBL" id="MFC4858930.1"/>
    </source>
</evidence>
<dbReference type="EMBL" id="JBHSIS010000024">
    <property type="protein sequence ID" value="MFC4858930.1"/>
    <property type="molecule type" value="Genomic_DNA"/>
</dbReference>
<accession>A0ABV9SB81</accession>
<name>A0ABV9SB81_9PSEU</name>
<protein>
    <recommendedName>
        <fullName evidence="3">PE family protein</fullName>
    </recommendedName>
</protein>
<gene>
    <name evidence="1" type="ORF">ACFPCV_35995</name>
</gene>
<evidence type="ECO:0000313" key="2">
    <source>
        <dbReference type="Proteomes" id="UP001595859"/>
    </source>
</evidence>
<comment type="caution">
    <text evidence="1">The sequence shown here is derived from an EMBL/GenBank/DDBJ whole genome shotgun (WGS) entry which is preliminary data.</text>
</comment>
<reference evidence="2" key="1">
    <citation type="journal article" date="2019" name="Int. J. Syst. Evol. Microbiol.">
        <title>The Global Catalogue of Microorganisms (GCM) 10K type strain sequencing project: providing services to taxonomists for standard genome sequencing and annotation.</title>
        <authorList>
            <consortium name="The Broad Institute Genomics Platform"/>
            <consortium name="The Broad Institute Genome Sequencing Center for Infectious Disease"/>
            <person name="Wu L."/>
            <person name="Ma J."/>
        </authorList>
    </citation>
    <scope>NUCLEOTIDE SEQUENCE [LARGE SCALE GENOMIC DNA]</scope>
    <source>
        <strain evidence="2">ZS-22-S1</strain>
    </source>
</reference>
<organism evidence="1 2">
    <name type="scientific">Actinophytocola glycyrrhizae</name>
    <dbReference type="NCBI Taxonomy" id="2044873"/>
    <lineage>
        <taxon>Bacteria</taxon>
        <taxon>Bacillati</taxon>
        <taxon>Actinomycetota</taxon>
        <taxon>Actinomycetes</taxon>
        <taxon>Pseudonocardiales</taxon>
        <taxon>Pseudonocardiaceae</taxon>
    </lineage>
</organism>
<keyword evidence="2" id="KW-1185">Reference proteome</keyword>
<dbReference type="Proteomes" id="UP001595859">
    <property type="component" value="Unassembled WGS sequence"/>
</dbReference>
<sequence length="123" mass="13803">MGELHKGEGLRTIANAAQAQGTFSFDPDDLRSLIKKWQELADSYENSIYRADSMTRIDPPGGDFASESYVKVAIASGNSYIEYLRHNQQYCSRQAQLFQDALDDYLGVEQTNVTEVNESGREV</sequence>